<evidence type="ECO:0000313" key="1">
    <source>
        <dbReference type="EMBL" id="TCO25498.1"/>
    </source>
</evidence>
<protein>
    <submittedName>
        <fullName evidence="1">Uncharacterized protein DUF3105</fullName>
    </submittedName>
</protein>
<dbReference type="InterPro" id="IPR021454">
    <property type="entry name" value="DUF3105"/>
</dbReference>
<gene>
    <name evidence="1" type="ORF">EV644_1042</name>
</gene>
<evidence type="ECO:0000313" key="2">
    <source>
        <dbReference type="Proteomes" id="UP000295818"/>
    </source>
</evidence>
<dbReference type="RefSeq" id="WP_241998103.1">
    <property type="nucleotide sequence ID" value="NZ_SLWM01000004.1"/>
</dbReference>
<proteinExistence type="predicted"/>
<dbReference type="Pfam" id="PF11303">
    <property type="entry name" value="DUF3105"/>
    <property type="match status" value="1"/>
</dbReference>
<comment type="caution">
    <text evidence="1">The sequence shown here is derived from an EMBL/GenBank/DDBJ whole genome shotgun (WGS) entry which is preliminary data.</text>
</comment>
<sequence>MIIVMALSLIVGIGIIAYPAVKFVQKLSPQGSRLDEIGVTAAQAACCDVIEDAAVGGGDHRPDHGHISYTVSPPSSGPHYLTWAPFSRKFYTANDRPPMGNLVHNLEHGYTILWYNDTIAGDVNKVELIERMSDAFSRSKVHVGKFIAAPYSEKDGGDAWPAGKNIAFTHWGGGAPVTQKGYRQFCRDISGAVLRTFMDNYPAANSPEPNGD</sequence>
<dbReference type="Proteomes" id="UP000295818">
    <property type="component" value="Unassembled WGS sequence"/>
</dbReference>
<name>A0ABY2BM61_9ACTN</name>
<organism evidence="1 2">
    <name type="scientific">Kribbella orskensis</name>
    <dbReference type="NCBI Taxonomy" id="2512216"/>
    <lineage>
        <taxon>Bacteria</taxon>
        <taxon>Bacillati</taxon>
        <taxon>Actinomycetota</taxon>
        <taxon>Actinomycetes</taxon>
        <taxon>Propionibacteriales</taxon>
        <taxon>Kribbellaceae</taxon>
        <taxon>Kribbella</taxon>
    </lineage>
</organism>
<reference evidence="1 2" key="1">
    <citation type="journal article" date="2015" name="Stand. Genomic Sci.">
        <title>Genomic Encyclopedia of Bacterial and Archaeal Type Strains, Phase III: the genomes of soil and plant-associated and newly described type strains.</title>
        <authorList>
            <person name="Whitman W.B."/>
            <person name="Woyke T."/>
            <person name="Klenk H.P."/>
            <person name="Zhou Y."/>
            <person name="Lilburn T.G."/>
            <person name="Beck B.J."/>
            <person name="De Vos P."/>
            <person name="Vandamme P."/>
            <person name="Eisen J.A."/>
            <person name="Garrity G."/>
            <person name="Hugenholtz P."/>
            <person name="Kyrpides N.C."/>
        </authorList>
    </citation>
    <scope>NUCLEOTIDE SEQUENCE [LARGE SCALE GENOMIC DNA]</scope>
    <source>
        <strain evidence="1 2">VKM Ac-2538</strain>
    </source>
</reference>
<keyword evidence="2" id="KW-1185">Reference proteome</keyword>
<accession>A0ABY2BM61</accession>
<dbReference type="EMBL" id="SLWM01000004">
    <property type="protein sequence ID" value="TCO25498.1"/>
    <property type="molecule type" value="Genomic_DNA"/>
</dbReference>